<gene>
    <name evidence="1" type="ORF">O181_105111</name>
</gene>
<dbReference type="OrthoDB" id="2507214at2759"/>
<dbReference type="AlphaFoldDB" id="A0A9Q3JNG9"/>
<evidence type="ECO:0000313" key="2">
    <source>
        <dbReference type="Proteomes" id="UP000765509"/>
    </source>
</evidence>
<comment type="caution">
    <text evidence="1">The sequence shown here is derived from an EMBL/GenBank/DDBJ whole genome shotgun (WGS) entry which is preliminary data.</text>
</comment>
<evidence type="ECO:0000313" key="1">
    <source>
        <dbReference type="EMBL" id="MBW0565396.1"/>
    </source>
</evidence>
<dbReference type="Proteomes" id="UP000765509">
    <property type="component" value="Unassembled WGS sequence"/>
</dbReference>
<sequence>MAIGVNNKCNHCLNLNSRRIQDQQKTYKKKYMSARNFENSMGDRLTEEDESKFIKSNSENLEIMCPFYVEMDSPFGHKPNITPIASYDMKEKDSLNNNDDDENFINKVSHYLFLCLPEMMKAHLNLKGP</sequence>
<reference evidence="1" key="1">
    <citation type="submission" date="2021-03" db="EMBL/GenBank/DDBJ databases">
        <title>Draft genome sequence of rust myrtle Austropuccinia psidii MF-1, a brazilian biotype.</title>
        <authorList>
            <person name="Quecine M.C."/>
            <person name="Pachon D.M.R."/>
            <person name="Bonatelli M.L."/>
            <person name="Correr F.H."/>
            <person name="Franceschini L.M."/>
            <person name="Leite T.F."/>
            <person name="Margarido G.R.A."/>
            <person name="Almeida C.A."/>
            <person name="Ferrarezi J.A."/>
            <person name="Labate C.A."/>
        </authorList>
    </citation>
    <scope>NUCLEOTIDE SEQUENCE</scope>
    <source>
        <strain evidence="1">MF-1</strain>
    </source>
</reference>
<protein>
    <submittedName>
        <fullName evidence="1">Uncharacterized protein</fullName>
    </submittedName>
</protein>
<proteinExistence type="predicted"/>
<accession>A0A9Q3JNG9</accession>
<keyword evidence="2" id="KW-1185">Reference proteome</keyword>
<name>A0A9Q3JNG9_9BASI</name>
<dbReference type="EMBL" id="AVOT02077370">
    <property type="protein sequence ID" value="MBW0565396.1"/>
    <property type="molecule type" value="Genomic_DNA"/>
</dbReference>
<organism evidence="1 2">
    <name type="scientific">Austropuccinia psidii MF-1</name>
    <dbReference type="NCBI Taxonomy" id="1389203"/>
    <lineage>
        <taxon>Eukaryota</taxon>
        <taxon>Fungi</taxon>
        <taxon>Dikarya</taxon>
        <taxon>Basidiomycota</taxon>
        <taxon>Pucciniomycotina</taxon>
        <taxon>Pucciniomycetes</taxon>
        <taxon>Pucciniales</taxon>
        <taxon>Sphaerophragmiaceae</taxon>
        <taxon>Austropuccinia</taxon>
    </lineage>
</organism>